<dbReference type="Pfam" id="PF00126">
    <property type="entry name" value="HTH_1"/>
    <property type="match status" value="1"/>
</dbReference>
<gene>
    <name evidence="1" type="ORF">GHA_00330</name>
</gene>
<comment type="caution">
    <text evidence="1">The sequence shown here is derived from an EMBL/GenBank/DDBJ whole genome shotgun (WGS) entry which is preliminary data.</text>
</comment>
<proteinExistence type="predicted"/>
<evidence type="ECO:0000313" key="1">
    <source>
        <dbReference type="EMBL" id="CAB5663268.1"/>
    </source>
</evidence>
<name>A0A2X2DWC8_PRORE</name>
<organism evidence="1 2">
    <name type="scientific">Providencia rettgeri</name>
    <dbReference type="NCBI Taxonomy" id="587"/>
    <lineage>
        <taxon>Bacteria</taxon>
        <taxon>Pseudomonadati</taxon>
        <taxon>Pseudomonadota</taxon>
        <taxon>Gammaproteobacteria</taxon>
        <taxon>Enterobacterales</taxon>
        <taxon>Morganellaceae</taxon>
        <taxon>Providencia</taxon>
    </lineage>
</organism>
<accession>A0A2X2DWC8</accession>
<dbReference type="InterPro" id="IPR036390">
    <property type="entry name" value="WH_DNA-bd_sf"/>
</dbReference>
<dbReference type="EMBL" id="CAHPSF010000001">
    <property type="protein sequence ID" value="CAB5663268.1"/>
    <property type="molecule type" value="Genomic_DNA"/>
</dbReference>
<dbReference type="InterPro" id="IPR000847">
    <property type="entry name" value="LysR_HTH_N"/>
</dbReference>
<dbReference type="Proteomes" id="UP000834611">
    <property type="component" value="Unassembled WGS sequence"/>
</dbReference>
<dbReference type="InterPro" id="IPR036388">
    <property type="entry name" value="WH-like_DNA-bd_sf"/>
</dbReference>
<evidence type="ECO:0000313" key="2">
    <source>
        <dbReference type="Proteomes" id="UP000834611"/>
    </source>
</evidence>
<dbReference type="GO" id="GO:0003700">
    <property type="term" value="F:DNA-binding transcription factor activity"/>
    <property type="evidence" value="ECO:0007669"/>
    <property type="project" value="InterPro"/>
</dbReference>
<reference evidence="1" key="1">
    <citation type="submission" date="2020-05" db="EMBL/GenBank/DDBJ databases">
        <authorList>
            <person name="Delgado-Blas J."/>
        </authorList>
    </citation>
    <scope>NUCLEOTIDE SEQUENCE</scope>
    <source>
        <strain evidence="1">BB1453</strain>
    </source>
</reference>
<dbReference type="AlphaFoldDB" id="A0A2X2DWC8"/>
<dbReference type="SUPFAM" id="SSF46785">
    <property type="entry name" value="Winged helix' DNA-binding domain"/>
    <property type="match status" value="1"/>
</dbReference>
<dbReference type="Gene3D" id="1.10.10.10">
    <property type="entry name" value="Winged helix-like DNA-binding domain superfamily/Winged helix DNA-binding domain"/>
    <property type="match status" value="1"/>
</dbReference>
<protein>
    <submittedName>
        <fullName evidence="1">Chromosome replication initiation inhibitor protein</fullName>
    </submittedName>
</protein>
<sequence length="64" mass="7241">MPIFVIIINTFSITLLANKIIMRATSEEARVFIEVVEQKSFSKAADKLNLANFAVSRIVKKLEE</sequence>
<dbReference type="PROSITE" id="PS50931">
    <property type="entry name" value="HTH_LYSR"/>
    <property type="match status" value="1"/>
</dbReference>